<organism evidence="1 2">
    <name type="scientific">Gossypium stocksii</name>
    <dbReference type="NCBI Taxonomy" id="47602"/>
    <lineage>
        <taxon>Eukaryota</taxon>
        <taxon>Viridiplantae</taxon>
        <taxon>Streptophyta</taxon>
        <taxon>Embryophyta</taxon>
        <taxon>Tracheophyta</taxon>
        <taxon>Spermatophyta</taxon>
        <taxon>Magnoliopsida</taxon>
        <taxon>eudicotyledons</taxon>
        <taxon>Gunneridae</taxon>
        <taxon>Pentapetalae</taxon>
        <taxon>rosids</taxon>
        <taxon>malvids</taxon>
        <taxon>Malvales</taxon>
        <taxon>Malvaceae</taxon>
        <taxon>Malvoideae</taxon>
        <taxon>Gossypium</taxon>
    </lineage>
</organism>
<dbReference type="OrthoDB" id="525027at2759"/>
<keyword evidence="2" id="KW-1185">Reference proteome</keyword>
<dbReference type="GO" id="GO:0003714">
    <property type="term" value="F:transcription corepressor activity"/>
    <property type="evidence" value="ECO:0007669"/>
    <property type="project" value="InterPro"/>
</dbReference>
<dbReference type="EMBL" id="JAIQCV010000013">
    <property type="protein sequence ID" value="KAH1032900.1"/>
    <property type="molecule type" value="Genomic_DNA"/>
</dbReference>
<dbReference type="GO" id="GO:0006351">
    <property type="term" value="P:DNA-templated transcription"/>
    <property type="evidence" value="ECO:0007669"/>
    <property type="project" value="InterPro"/>
</dbReference>
<name>A0A9D3ZGK5_9ROSI</name>
<evidence type="ECO:0000313" key="1">
    <source>
        <dbReference type="EMBL" id="KAH1032900.1"/>
    </source>
</evidence>
<reference evidence="1 2" key="1">
    <citation type="journal article" date="2021" name="Plant Biotechnol. J.">
        <title>Multi-omics assisted identification of the key and species-specific regulatory components of drought-tolerant mechanisms in Gossypium stocksii.</title>
        <authorList>
            <person name="Yu D."/>
            <person name="Ke L."/>
            <person name="Zhang D."/>
            <person name="Wu Y."/>
            <person name="Sun Y."/>
            <person name="Mei J."/>
            <person name="Sun J."/>
            <person name="Sun Y."/>
        </authorList>
    </citation>
    <scope>NUCLEOTIDE SEQUENCE [LARGE SCALE GENOMIC DNA]</scope>
    <source>
        <strain evidence="2">cv. E1</strain>
        <tissue evidence="1">Leaf</tissue>
    </source>
</reference>
<protein>
    <submittedName>
        <fullName evidence="1">Uncharacterized protein</fullName>
    </submittedName>
</protein>
<comment type="caution">
    <text evidence="1">The sequence shown here is derived from an EMBL/GenBank/DDBJ whole genome shotgun (WGS) entry which is preliminary data.</text>
</comment>
<sequence length="70" mass="8153">MSQQQMNNNTSSSNIPVSDRYWTLVDKADKKFSKIRDLPYYERNRYDAYFYKEFIRSVVGVSAGKSAEAS</sequence>
<dbReference type="Pfam" id="PF12070">
    <property type="entry name" value="SCAI"/>
    <property type="match status" value="1"/>
</dbReference>
<dbReference type="Proteomes" id="UP000828251">
    <property type="component" value="Unassembled WGS sequence"/>
</dbReference>
<evidence type="ECO:0000313" key="2">
    <source>
        <dbReference type="Proteomes" id="UP000828251"/>
    </source>
</evidence>
<dbReference type="AlphaFoldDB" id="A0A9D3ZGK5"/>
<proteinExistence type="predicted"/>
<gene>
    <name evidence="1" type="ORF">J1N35_045074</name>
</gene>
<dbReference type="InterPro" id="IPR022709">
    <property type="entry name" value="SCAI"/>
</dbReference>
<accession>A0A9D3ZGK5</accession>